<feature type="domain" description="RsdA/BaiN/AoA(So)-like insert" evidence="5">
    <location>
        <begin position="185"/>
        <end position="327"/>
    </location>
</feature>
<dbReference type="SUPFAM" id="SSF160996">
    <property type="entry name" value="HI0933 insert domain-like"/>
    <property type="match status" value="1"/>
</dbReference>
<comment type="caution">
    <text evidence="6">The sequence shown here is derived from an EMBL/GenBank/DDBJ whole genome shotgun (WGS) entry which is preliminary data.</text>
</comment>
<dbReference type="AlphaFoldDB" id="A0A9D9EAI4"/>
<feature type="domain" description="RsdA/BaiN/AoA(So)-like Rossmann fold-like" evidence="4">
    <location>
        <begin position="7"/>
        <end position="380"/>
    </location>
</feature>
<dbReference type="InterPro" id="IPR004792">
    <property type="entry name" value="BaiN-like"/>
</dbReference>
<dbReference type="Gene3D" id="3.50.50.60">
    <property type="entry name" value="FAD/NAD(P)-binding domain"/>
    <property type="match status" value="1"/>
</dbReference>
<dbReference type="Proteomes" id="UP000823633">
    <property type="component" value="Unassembled WGS sequence"/>
</dbReference>
<dbReference type="Pfam" id="PF03486">
    <property type="entry name" value="HI0933_like"/>
    <property type="match status" value="1"/>
</dbReference>
<keyword evidence="3" id="KW-0274">FAD</keyword>
<evidence type="ECO:0000256" key="3">
    <source>
        <dbReference type="ARBA" id="ARBA00022827"/>
    </source>
</evidence>
<gene>
    <name evidence="6" type="ORF">IAC42_04965</name>
</gene>
<dbReference type="PANTHER" id="PTHR42887">
    <property type="entry name" value="OS12G0638800 PROTEIN"/>
    <property type="match status" value="1"/>
</dbReference>
<dbReference type="Gene3D" id="1.10.8.260">
    <property type="entry name" value="HI0933 insert domain-like"/>
    <property type="match status" value="1"/>
</dbReference>
<dbReference type="PANTHER" id="PTHR42887:SF2">
    <property type="entry name" value="OS12G0638800 PROTEIN"/>
    <property type="match status" value="1"/>
</dbReference>
<keyword evidence="2" id="KW-0285">Flavoprotein</keyword>
<evidence type="ECO:0000259" key="4">
    <source>
        <dbReference type="Pfam" id="PF03486"/>
    </source>
</evidence>
<evidence type="ECO:0000256" key="2">
    <source>
        <dbReference type="ARBA" id="ARBA00022630"/>
    </source>
</evidence>
<dbReference type="NCBIfam" id="TIGR00275">
    <property type="entry name" value="aminoacetone oxidase family FAD-binding enzyme"/>
    <property type="match status" value="1"/>
</dbReference>
<dbReference type="Pfam" id="PF22780">
    <property type="entry name" value="HI0933_like_1st"/>
    <property type="match status" value="1"/>
</dbReference>
<proteinExistence type="predicted"/>
<evidence type="ECO:0000259" key="5">
    <source>
        <dbReference type="Pfam" id="PF22780"/>
    </source>
</evidence>
<name>A0A9D9EAI4_9SPIR</name>
<evidence type="ECO:0000313" key="7">
    <source>
        <dbReference type="Proteomes" id="UP000823633"/>
    </source>
</evidence>
<accession>A0A9D9EAI4</accession>
<evidence type="ECO:0000256" key="1">
    <source>
        <dbReference type="ARBA" id="ARBA00001974"/>
    </source>
</evidence>
<dbReference type="InterPro" id="IPR023166">
    <property type="entry name" value="BaiN-like_dom_sf"/>
</dbReference>
<sequence length="385" mass="40520">MLPQRTETICIGAGAAGLFLCALRPNILLLEKMPSPGRKILVTGGGLCNLTHDQDARQMAHCYNGKENFVSPALHNLPPEKIRSFFSSLALDTVVRPDGKVFPARGDAHDVVAALMKCVRNLVVDCPVTSVLRRDDGFILETAKGTISCTRLVIATGGLSYPGTGSTGDGLAFAHALGHSIVPPRPALCQLVLDRPLGQCEGVDVKETRVRIGTHETMGPLVITARGVSGPAAMDISRHADRTQSVEIAFAQLSDRDILGFDGAKKLAKAIAQRTGLASSLVTALLDDLADRKVSTLTKEERKAVVKAITAYSSPCSTKGEMARATVTCGGVDTAEVDRKTMASRICPGLYIIGEALDVDGCCGGYNLSFAFASAALAARSLSSS</sequence>
<organism evidence="6 7">
    <name type="scientific">Candidatus Aphodenecus pullistercoris</name>
    <dbReference type="NCBI Taxonomy" id="2840669"/>
    <lineage>
        <taxon>Bacteria</taxon>
        <taxon>Pseudomonadati</taxon>
        <taxon>Spirochaetota</taxon>
        <taxon>Spirochaetia</taxon>
        <taxon>Spirochaetales</taxon>
        <taxon>Candidatus Aphodenecus</taxon>
    </lineage>
</organism>
<evidence type="ECO:0000313" key="6">
    <source>
        <dbReference type="EMBL" id="MBO8443093.1"/>
    </source>
</evidence>
<comment type="cofactor">
    <cofactor evidence="1">
        <name>FAD</name>
        <dbReference type="ChEBI" id="CHEBI:57692"/>
    </cofactor>
</comment>
<dbReference type="InterPro" id="IPR057661">
    <property type="entry name" value="RsdA/BaiN/AoA(So)_Rossmann"/>
</dbReference>
<dbReference type="EMBL" id="JADIMU010000030">
    <property type="protein sequence ID" value="MBO8443093.1"/>
    <property type="molecule type" value="Genomic_DNA"/>
</dbReference>
<dbReference type="InterPro" id="IPR036188">
    <property type="entry name" value="FAD/NAD-bd_sf"/>
</dbReference>
<protein>
    <submittedName>
        <fullName evidence="6">Aminoacetone oxidase family FAD-binding enzyme</fullName>
    </submittedName>
</protein>
<dbReference type="InterPro" id="IPR055178">
    <property type="entry name" value="RsdA/BaiN/AoA(So)-like_dom"/>
</dbReference>
<dbReference type="SUPFAM" id="SSF51905">
    <property type="entry name" value="FAD/NAD(P)-binding domain"/>
    <property type="match status" value="1"/>
</dbReference>
<reference evidence="6" key="2">
    <citation type="journal article" date="2021" name="PeerJ">
        <title>Extensive microbial diversity within the chicken gut microbiome revealed by metagenomics and culture.</title>
        <authorList>
            <person name="Gilroy R."/>
            <person name="Ravi A."/>
            <person name="Getino M."/>
            <person name="Pursley I."/>
            <person name="Horton D.L."/>
            <person name="Alikhan N.F."/>
            <person name="Baker D."/>
            <person name="Gharbi K."/>
            <person name="Hall N."/>
            <person name="Watson M."/>
            <person name="Adriaenssens E.M."/>
            <person name="Foster-Nyarko E."/>
            <person name="Jarju S."/>
            <person name="Secka A."/>
            <person name="Antonio M."/>
            <person name="Oren A."/>
            <person name="Chaudhuri R.R."/>
            <person name="La Ragione R."/>
            <person name="Hildebrand F."/>
            <person name="Pallen M.J."/>
        </authorList>
    </citation>
    <scope>NUCLEOTIDE SEQUENCE</scope>
    <source>
        <strain evidence="6">11167</strain>
    </source>
</reference>
<reference evidence="6" key="1">
    <citation type="submission" date="2020-10" db="EMBL/GenBank/DDBJ databases">
        <authorList>
            <person name="Gilroy R."/>
        </authorList>
    </citation>
    <scope>NUCLEOTIDE SEQUENCE</scope>
    <source>
        <strain evidence="6">11167</strain>
    </source>
</reference>
<dbReference type="Gene3D" id="2.40.30.10">
    <property type="entry name" value="Translation factors"/>
    <property type="match status" value="1"/>
</dbReference>